<reference evidence="1 2" key="1">
    <citation type="submission" date="2017-01" db="EMBL/GenBank/DDBJ databases">
        <title>Whole-Genome Shotgun Sequencing of Two beta-Proteobacterial Species in Search of the Bulgecin Biosynthetic Cluster.</title>
        <authorList>
            <person name="Horsman M.E."/>
            <person name="Marous D.R."/>
            <person name="Li R."/>
            <person name="Oliver R.A."/>
            <person name="Byun B."/>
            <person name="Emrich S.J."/>
            <person name="Boggess B."/>
            <person name="Townsend C.A."/>
            <person name="Mobashery S."/>
        </authorList>
    </citation>
    <scope>NUCLEOTIDE SEQUENCE [LARGE SCALE GENOMIC DNA]</scope>
    <source>
        <strain evidence="1 2">ATCC 31433</strain>
    </source>
</reference>
<accession>A0A2A4FKC4</accession>
<name>A0A2A4FKC4_9BURK</name>
<protein>
    <submittedName>
        <fullName evidence="1">Uncharacterized protein</fullName>
    </submittedName>
</protein>
<gene>
    <name evidence="1" type="ORF">BZL54_09055</name>
</gene>
<comment type="caution">
    <text evidence="1">The sequence shown here is derived from an EMBL/GenBank/DDBJ whole genome shotgun (WGS) entry which is preliminary data.</text>
</comment>
<dbReference type="AlphaFoldDB" id="A0A2A4FKC4"/>
<dbReference type="EMBL" id="MTZU01000024">
    <property type="protein sequence ID" value="PCE32789.1"/>
    <property type="molecule type" value="Genomic_DNA"/>
</dbReference>
<evidence type="ECO:0000313" key="1">
    <source>
        <dbReference type="EMBL" id="PCE32789.1"/>
    </source>
</evidence>
<evidence type="ECO:0000313" key="2">
    <source>
        <dbReference type="Proteomes" id="UP000217994"/>
    </source>
</evidence>
<sequence>MKSKLAGARAKGRGGWELCPPAALSRMLREHVEKGDPCDVANFCAFLWNLRAPIVAAAPADELAAMTARAMH</sequence>
<proteinExistence type="predicted"/>
<dbReference type="Proteomes" id="UP000217994">
    <property type="component" value="Unassembled WGS sequence"/>
</dbReference>
<organism evidence="1 2">
    <name type="scientific">Burkholderia ubonensis subsp. mesacidophila</name>
    <dbReference type="NCBI Taxonomy" id="265293"/>
    <lineage>
        <taxon>Bacteria</taxon>
        <taxon>Pseudomonadati</taxon>
        <taxon>Pseudomonadota</taxon>
        <taxon>Betaproteobacteria</taxon>
        <taxon>Burkholderiales</taxon>
        <taxon>Burkholderiaceae</taxon>
        <taxon>Burkholderia</taxon>
        <taxon>Burkholderia cepacia complex</taxon>
    </lineage>
</organism>